<comment type="caution">
    <text evidence="2">The sequence shown here is derived from an EMBL/GenBank/DDBJ whole genome shotgun (WGS) entry which is preliminary data.</text>
</comment>
<feature type="region of interest" description="Disordered" evidence="1">
    <location>
        <begin position="1"/>
        <end position="86"/>
    </location>
</feature>
<sequence length="135" mass="14834">MQQQLQNVSALSGAEFGAFRDGSRRFGTNRSNKRQKTTAKRRYPPGGNGEKTRKGGEVANEEAGAPRKRVAANRGNGKGDAARRRNAIRLSIPAGVHSTGFRERRFSFERGIRMRSIKTAMKGNACAVCRVPDRS</sequence>
<name>A0A118DNQ9_9BURK</name>
<dbReference type="AlphaFoldDB" id="A0A118DNQ9"/>
<dbReference type="EMBL" id="LOWA01000032">
    <property type="protein sequence ID" value="KVE26854.1"/>
    <property type="molecule type" value="Genomic_DNA"/>
</dbReference>
<evidence type="ECO:0000313" key="3">
    <source>
        <dbReference type="Proteomes" id="UP000062788"/>
    </source>
</evidence>
<evidence type="ECO:0000256" key="1">
    <source>
        <dbReference type="SAM" id="MobiDB-lite"/>
    </source>
</evidence>
<feature type="compositionally biased region" description="Polar residues" evidence="1">
    <location>
        <begin position="1"/>
        <end position="10"/>
    </location>
</feature>
<gene>
    <name evidence="2" type="ORF">WS67_14840</name>
</gene>
<accession>A0A118DNQ9</accession>
<reference evidence="2 3" key="1">
    <citation type="submission" date="2015-11" db="EMBL/GenBank/DDBJ databases">
        <title>Expanding the genomic diversity of Burkholderia species for the development of highly accurate diagnostics.</title>
        <authorList>
            <person name="Sahl J."/>
            <person name="Keim P."/>
            <person name="Wagner D."/>
        </authorList>
    </citation>
    <scope>NUCLEOTIDE SEQUENCE [LARGE SCALE GENOMIC DNA]</scope>
    <source>
        <strain evidence="2 3">TSV85</strain>
    </source>
</reference>
<protein>
    <submittedName>
        <fullName evidence="2">Uncharacterized protein</fullName>
    </submittedName>
</protein>
<organism evidence="2 3">
    <name type="scientific">Burkholderia singularis</name>
    <dbReference type="NCBI Taxonomy" id="1503053"/>
    <lineage>
        <taxon>Bacteria</taxon>
        <taxon>Pseudomonadati</taxon>
        <taxon>Pseudomonadota</taxon>
        <taxon>Betaproteobacteria</taxon>
        <taxon>Burkholderiales</taxon>
        <taxon>Burkholderiaceae</taxon>
        <taxon>Burkholderia</taxon>
        <taxon>pseudomallei group</taxon>
    </lineage>
</organism>
<keyword evidence="3" id="KW-1185">Reference proteome</keyword>
<feature type="compositionally biased region" description="Basic residues" evidence="1">
    <location>
        <begin position="31"/>
        <end position="43"/>
    </location>
</feature>
<dbReference type="Proteomes" id="UP000062788">
    <property type="component" value="Unassembled WGS sequence"/>
</dbReference>
<evidence type="ECO:0000313" key="2">
    <source>
        <dbReference type="EMBL" id="KVE26854.1"/>
    </source>
</evidence>
<proteinExistence type="predicted"/>